<feature type="non-terminal residue" evidence="6">
    <location>
        <position position="1"/>
    </location>
</feature>
<gene>
    <name evidence="6" type="ORF">L9F63_020488</name>
</gene>
<dbReference type="GO" id="GO:0005789">
    <property type="term" value="C:endoplasmic reticulum membrane"/>
    <property type="evidence" value="ECO:0007669"/>
    <property type="project" value="TreeGrafter"/>
</dbReference>
<keyword evidence="4" id="KW-1133">Transmembrane helix</keyword>
<feature type="transmembrane region" description="Helical" evidence="4">
    <location>
        <begin position="244"/>
        <end position="263"/>
    </location>
</feature>
<dbReference type="Pfam" id="PF08409">
    <property type="entry name" value="TMTC_DUF1736"/>
    <property type="match status" value="1"/>
</dbReference>
<organism evidence="6 7">
    <name type="scientific">Diploptera punctata</name>
    <name type="common">Pacific beetle cockroach</name>
    <dbReference type="NCBI Taxonomy" id="6984"/>
    <lineage>
        <taxon>Eukaryota</taxon>
        <taxon>Metazoa</taxon>
        <taxon>Ecdysozoa</taxon>
        <taxon>Arthropoda</taxon>
        <taxon>Hexapoda</taxon>
        <taxon>Insecta</taxon>
        <taxon>Pterygota</taxon>
        <taxon>Neoptera</taxon>
        <taxon>Polyneoptera</taxon>
        <taxon>Dictyoptera</taxon>
        <taxon>Blattodea</taxon>
        <taxon>Blaberoidea</taxon>
        <taxon>Blaberidae</taxon>
        <taxon>Diplopterinae</taxon>
        <taxon>Diploptera</taxon>
    </lineage>
</organism>
<sequence length="335" mass="37551">KRLRGVLVSVGCLGIALCGLLQLRFQLMGTRTPVFATADNPTARCTSAYTRFLTFAYLPVFNFGLLLWPRWLSFDWSMDAIPRITSLLDPRSAVTISFYYFLKTVHISSTYNVVSKPHSFSVSPVHNGDILKGSVSSSCPVCRHSLLDHHSALCRNNNNNNTIPMFGTSAPCCCNNGVVKFPHQMVLSDADSRKNFQIPKLRPMVSVYLSSSEVLLLSLAFIGVPFLPATNLFFYVGFVVAERVLYIPSIGYCLLIGLGCHVIHSRTNKSLVLVCVALLLAAFSVRTVQRNRDWMDEESLYRSGIPINPPKCKHRRKIRSKYNQTEKKGIRLLIK</sequence>
<accession>A0AAD8ED25</accession>
<dbReference type="GO" id="GO:0035269">
    <property type="term" value="P:protein O-linked glycosylation via mannose"/>
    <property type="evidence" value="ECO:0007669"/>
    <property type="project" value="TreeGrafter"/>
</dbReference>
<dbReference type="PANTHER" id="PTHR44216:SF3">
    <property type="entry name" value="PROTEIN O-MANNOSYL-TRANSFERASE TMTC2"/>
    <property type="match status" value="1"/>
</dbReference>
<feature type="transmembrane region" description="Helical" evidence="4">
    <location>
        <begin position="48"/>
        <end position="68"/>
    </location>
</feature>
<comment type="caution">
    <text evidence="6">The sequence shown here is derived from an EMBL/GenBank/DDBJ whole genome shotgun (WGS) entry which is preliminary data.</text>
</comment>
<name>A0AAD8ED25_DIPPU</name>
<evidence type="ECO:0000313" key="7">
    <source>
        <dbReference type="Proteomes" id="UP001233999"/>
    </source>
</evidence>
<evidence type="ECO:0000259" key="5">
    <source>
        <dbReference type="Pfam" id="PF08409"/>
    </source>
</evidence>
<dbReference type="PANTHER" id="PTHR44216">
    <property type="entry name" value="PROTEIN O-MANNOSYL-TRANSFERASE TMTC2"/>
    <property type="match status" value="1"/>
</dbReference>
<dbReference type="Proteomes" id="UP001233999">
    <property type="component" value="Unassembled WGS sequence"/>
</dbReference>
<dbReference type="GO" id="GO:0000030">
    <property type="term" value="F:mannosyltransferase activity"/>
    <property type="evidence" value="ECO:0007669"/>
    <property type="project" value="TreeGrafter"/>
</dbReference>
<protein>
    <recommendedName>
        <fullName evidence="5">DUF1736 domain-containing protein</fullName>
    </recommendedName>
</protein>
<feature type="non-terminal residue" evidence="6">
    <location>
        <position position="335"/>
    </location>
</feature>
<keyword evidence="7" id="KW-1185">Reference proteome</keyword>
<evidence type="ECO:0000256" key="3">
    <source>
        <dbReference type="ARBA" id="ARBA00023136"/>
    </source>
</evidence>
<keyword evidence="3 4" id="KW-0472">Membrane</keyword>
<reference evidence="6" key="2">
    <citation type="submission" date="2023-05" db="EMBL/GenBank/DDBJ databases">
        <authorList>
            <person name="Fouks B."/>
        </authorList>
    </citation>
    <scope>NUCLEOTIDE SEQUENCE</scope>
    <source>
        <strain evidence="6">Stay&amp;Tobe</strain>
        <tissue evidence="6">Testes</tissue>
    </source>
</reference>
<feature type="domain" description="DUF1736" evidence="5">
    <location>
        <begin position="30"/>
        <end position="102"/>
    </location>
</feature>
<evidence type="ECO:0000256" key="4">
    <source>
        <dbReference type="SAM" id="Phobius"/>
    </source>
</evidence>
<dbReference type="InterPro" id="IPR052384">
    <property type="entry name" value="TMTC_O-mannosyltransferase"/>
</dbReference>
<keyword evidence="1" id="KW-0677">Repeat</keyword>
<keyword evidence="4" id="KW-0812">Transmembrane</keyword>
<keyword evidence="2" id="KW-0802">TPR repeat</keyword>
<proteinExistence type="predicted"/>
<evidence type="ECO:0000256" key="1">
    <source>
        <dbReference type="ARBA" id="ARBA00022737"/>
    </source>
</evidence>
<feature type="transmembrane region" description="Helical" evidence="4">
    <location>
        <begin position="214"/>
        <end position="238"/>
    </location>
</feature>
<reference evidence="6" key="1">
    <citation type="journal article" date="2023" name="IScience">
        <title>Live-bearing cockroach genome reveals convergent evolutionary mechanisms linked to viviparity in insects and beyond.</title>
        <authorList>
            <person name="Fouks B."/>
            <person name="Harrison M.C."/>
            <person name="Mikhailova A.A."/>
            <person name="Marchal E."/>
            <person name="English S."/>
            <person name="Carruthers M."/>
            <person name="Jennings E.C."/>
            <person name="Chiamaka E.L."/>
            <person name="Frigard R.A."/>
            <person name="Pippel M."/>
            <person name="Attardo G.M."/>
            <person name="Benoit J.B."/>
            <person name="Bornberg-Bauer E."/>
            <person name="Tobe S.S."/>
        </authorList>
    </citation>
    <scope>NUCLEOTIDE SEQUENCE</scope>
    <source>
        <strain evidence="6">Stay&amp;Tobe</strain>
    </source>
</reference>
<feature type="transmembrane region" description="Helical" evidence="4">
    <location>
        <begin position="270"/>
        <end position="288"/>
    </location>
</feature>
<dbReference type="EMBL" id="JASPKZ010007244">
    <property type="protein sequence ID" value="KAJ9585868.1"/>
    <property type="molecule type" value="Genomic_DNA"/>
</dbReference>
<dbReference type="AlphaFoldDB" id="A0AAD8ED25"/>
<evidence type="ECO:0000256" key="2">
    <source>
        <dbReference type="ARBA" id="ARBA00022803"/>
    </source>
</evidence>
<dbReference type="InterPro" id="IPR013618">
    <property type="entry name" value="TMTC_DUF1736"/>
</dbReference>
<evidence type="ECO:0000313" key="6">
    <source>
        <dbReference type="EMBL" id="KAJ9585868.1"/>
    </source>
</evidence>